<reference evidence="1" key="2">
    <citation type="journal article" date="2020" name="Nat. Commun.">
        <title>Large-scale genome sequencing of mycorrhizal fungi provides insights into the early evolution of symbiotic traits.</title>
        <authorList>
            <person name="Miyauchi S."/>
            <person name="Kiss E."/>
            <person name="Kuo A."/>
            <person name="Drula E."/>
            <person name="Kohler A."/>
            <person name="Sanchez-Garcia M."/>
            <person name="Morin E."/>
            <person name="Andreopoulos B."/>
            <person name="Barry K.W."/>
            <person name="Bonito G."/>
            <person name="Buee M."/>
            <person name="Carver A."/>
            <person name="Chen C."/>
            <person name="Cichocki N."/>
            <person name="Clum A."/>
            <person name="Culley D."/>
            <person name="Crous P.W."/>
            <person name="Fauchery L."/>
            <person name="Girlanda M."/>
            <person name="Hayes R.D."/>
            <person name="Keri Z."/>
            <person name="LaButti K."/>
            <person name="Lipzen A."/>
            <person name="Lombard V."/>
            <person name="Magnuson J."/>
            <person name="Maillard F."/>
            <person name="Murat C."/>
            <person name="Nolan M."/>
            <person name="Ohm R.A."/>
            <person name="Pangilinan J."/>
            <person name="Pereira M.F."/>
            <person name="Perotto S."/>
            <person name="Peter M."/>
            <person name="Pfister S."/>
            <person name="Riley R."/>
            <person name="Sitrit Y."/>
            <person name="Stielow J.B."/>
            <person name="Szollosi G."/>
            <person name="Zifcakova L."/>
            <person name="Stursova M."/>
            <person name="Spatafora J.W."/>
            <person name="Tedersoo L."/>
            <person name="Vaario L.M."/>
            <person name="Yamada A."/>
            <person name="Yan M."/>
            <person name="Wang P."/>
            <person name="Xu J."/>
            <person name="Bruns T."/>
            <person name="Baldrian P."/>
            <person name="Vilgalys R."/>
            <person name="Dunand C."/>
            <person name="Henrissat B."/>
            <person name="Grigoriev I.V."/>
            <person name="Hibbett D."/>
            <person name="Nagy L.G."/>
            <person name="Martin F.M."/>
        </authorList>
    </citation>
    <scope>NUCLEOTIDE SEQUENCE</scope>
    <source>
        <strain evidence="1">P2</strain>
    </source>
</reference>
<evidence type="ECO:0000313" key="2">
    <source>
        <dbReference type="Proteomes" id="UP000886501"/>
    </source>
</evidence>
<sequence>MTAVHSLWVYDYLLTLGDEIKYAWSGRRSWIFALFVAVRRLQMPPVVTGLIAP</sequence>
<organism evidence="1 2">
    <name type="scientific">Thelephora ganbajun</name>
    <name type="common">Ganba fungus</name>
    <dbReference type="NCBI Taxonomy" id="370292"/>
    <lineage>
        <taxon>Eukaryota</taxon>
        <taxon>Fungi</taxon>
        <taxon>Dikarya</taxon>
        <taxon>Basidiomycota</taxon>
        <taxon>Agaricomycotina</taxon>
        <taxon>Agaricomycetes</taxon>
        <taxon>Thelephorales</taxon>
        <taxon>Thelephoraceae</taxon>
        <taxon>Thelephora</taxon>
    </lineage>
</organism>
<dbReference type="Proteomes" id="UP000886501">
    <property type="component" value="Unassembled WGS sequence"/>
</dbReference>
<reference evidence="1" key="1">
    <citation type="submission" date="2019-10" db="EMBL/GenBank/DDBJ databases">
        <authorList>
            <consortium name="DOE Joint Genome Institute"/>
            <person name="Kuo A."/>
            <person name="Miyauchi S."/>
            <person name="Kiss E."/>
            <person name="Drula E."/>
            <person name="Kohler A."/>
            <person name="Sanchez-Garcia M."/>
            <person name="Andreopoulos B."/>
            <person name="Barry K.W."/>
            <person name="Bonito G."/>
            <person name="Buee M."/>
            <person name="Carver A."/>
            <person name="Chen C."/>
            <person name="Cichocki N."/>
            <person name="Clum A."/>
            <person name="Culley D."/>
            <person name="Crous P.W."/>
            <person name="Fauchery L."/>
            <person name="Girlanda M."/>
            <person name="Hayes R."/>
            <person name="Keri Z."/>
            <person name="Labutti K."/>
            <person name="Lipzen A."/>
            <person name="Lombard V."/>
            <person name="Magnuson J."/>
            <person name="Maillard F."/>
            <person name="Morin E."/>
            <person name="Murat C."/>
            <person name="Nolan M."/>
            <person name="Ohm R."/>
            <person name="Pangilinan J."/>
            <person name="Pereira M."/>
            <person name="Perotto S."/>
            <person name="Peter M."/>
            <person name="Riley R."/>
            <person name="Sitrit Y."/>
            <person name="Stielow B."/>
            <person name="Szollosi G."/>
            <person name="Zifcakova L."/>
            <person name="Stursova M."/>
            <person name="Spatafora J.W."/>
            <person name="Tedersoo L."/>
            <person name="Vaario L.-M."/>
            <person name="Yamada A."/>
            <person name="Yan M."/>
            <person name="Wang P."/>
            <person name="Xu J."/>
            <person name="Bruns T."/>
            <person name="Baldrian P."/>
            <person name="Vilgalys R."/>
            <person name="Henrissat B."/>
            <person name="Grigoriev I.V."/>
            <person name="Hibbett D."/>
            <person name="Nagy L.G."/>
            <person name="Martin F.M."/>
        </authorList>
    </citation>
    <scope>NUCLEOTIDE SEQUENCE</scope>
    <source>
        <strain evidence="1">P2</strain>
    </source>
</reference>
<comment type="caution">
    <text evidence="1">The sequence shown here is derived from an EMBL/GenBank/DDBJ whole genome shotgun (WGS) entry which is preliminary data.</text>
</comment>
<name>A0ACB6ZAQ5_THEGA</name>
<evidence type="ECO:0000313" key="1">
    <source>
        <dbReference type="EMBL" id="KAF9646678.1"/>
    </source>
</evidence>
<protein>
    <submittedName>
        <fullName evidence="1">Uncharacterized protein</fullName>
    </submittedName>
</protein>
<proteinExistence type="predicted"/>
<accession>A0ACB6ZAQ5</accession>
<dbReference type="EMBL" id="MU118052">
    <property type="protein sequence ID" value="KAF9646678.1"/>
    <property type="molecule type" value="Genomic_DNA"/>
</dbReference>
<gene>
    <name evidence="1" type="ORF">BDM02DRAFT_3118324</name>
</gene>
<keyword evidence="2" id="KW-1185">Reference proteome</keyword>